<name>A0AA47NTA4_MERPO</name>
<dbReference type="Proteomes" id="UP001174136">
    <property type="component" value="Unassembled WGS sequence"/>
</dbReference>
<dbReference type="GO" id="GO:0008270">
    <property type="term" value="F:zinc ion binding"/>
    <property type="evidence" value="ECO:0007669"/>
    <property type="project" value="UniProtKB-KW"/>
</dbReference>
<keyword evidence="2" id="KW-0479">Metal-binding</keyword>
<organism evidence="6 7">
    <name type="scientific">Merluccius polli</name>
    <name type="common">Benguela hake</name>
    <name type="synonym">Merluccius cadenati</name>
    <dbReference type="NCBI Taxonomy" id="89951"/>
    <lineage>
        <taxon>Eukaryota</taxon>
        <taxon>Metazoa</taxon>
        <taxon>Chordata</taxon>
        <taxon>Craniata</taxon>
        <taxon>Vertebrata</taxon>
        <taxon>Euteleostomi</taxon>
        <taxon>Actinopterygii</taxon>
        <taxon>Neopterygii</taxon>
        <taxon>Teleostei</taxon>
        <taxon>Neoteleostei</taxon>
        <taxon>Acanthomorphata</taxon>
        <taxon>Zeiogadaria</taxon>
        <taxon>Gadariae</taxon>
        <taxon>Gadiformes</taxon>
        <taxon>Gadoidei</taxon>
        <taxon>Merlucciidae</taxon>
        <taxon>Merluccius</taxon>
    </lineage>
</organism>
<dbReference type="PANTHER" id="PTHR46481">
    <property type="entry name" value="ZINC FINGER BED DOMAIN-CONTAINING PROTEIN 4"/>
    <property type="match status" value="1"/>
</dbReference>
<evidence type="ECO:0000256" key="4">
    <source>
        <dbReference type="ARBA" id="ARBA00022833"/>
    </source>
</evidence>
<dbReference type="SUPFAM" id="SSF53098">
    <property type="entry name" value="Ribonuclease H-like"/>
    <property type="match status" value="1"/>
</dbReference>
<comment type="subcellular location">
    <subcellularLocation>
        <location evidence="1">Nucleus</location>
    </subcellularLocation>
</comment>
<comment type="caution">
    <text evidence="6">The sequence shown here is derived from an EMBL/GenBank/DDBJ whole genome shotgun (WGS) entry which is preliminary data.</text>
</comment>
<keyword evidence="4" id="KW-0862">Zinc</keyword>
<dbReference type="InterPro" id="IPR052035">
    <property type="entry name" value="ZnF_BED_domain_contain"/>
</dbReference>
<keyword evidence="7" id="KW-1185">Reference proteome</keyword>
<gene>
    <name evidence="6" type="primary">ZBED4_29</name>
    <name evidence="6" type="ORF">N1851_026073</name>
</gene>
<evidence type="ECO:0000256" key="2">
    <source>
        <dbReference type="ARBA" id="ARBA00022723"/>
    </source>
</evidence>
<dbReference type="EMBL" id="JAOPHQ010004854">
    <property type="protein sequence ID" value="KAK0137706.1"/>
    <property type="molecule type" value="Genomic_DNA"/>
</dbReference>
<evidence type="ECO:0000256" key="5">
    <source>
        <dbReference type="ARBA" id="ARBA00023242"/>
    </source>
</evidence>
<sequence>MLEDWKISKDRVTLVLRDSGANIVKGMRLAELPDLSCTAHTLQLVVNDGLASQRAVTDVIAILKKCATHFHHSILAKQRLRDIQRELGLPEHNIIQAVPTRWNSHP</sequence>
<keyword evidence="5" id="KW-0539">Nucleus</keyword>
<evidence type="ECO:0000256" key="3">
    <source>
        <dbReference type="ARBA" id="ARBA00022771"/>
    </source>
</evidence>
<dbReference type="GO" id="GO:0005634">
    <property type="term" value="C:nucleus"/>
    <property type="evidence" value="ECO:0007669"/>
    <property type="project" value="UniProtKB-SubCell"/>
</dbReference>
<protein>
    <submittedName>
        <fullName evidence="6">Zinc finger BED domain-containing protein 4</fullName>
    </submittedName>
</protein>
<proteinExistence type="predicted"/>
<dbReference type="PANTHER" id="PTHR46481:SF10">
    <property type="entry name" value="ZINC FINGER BED DOMAIN-CONTAINING PROTEIN 39"/>
    <property type="match status" value="1"/>
</dbReference>
<dbReference type="AlphaFoldDB" id="A0AA47NTA4"/>
<reference evidence="6" key="1">
    <citation type="journal article" date="2023" name="Front. Mar. Sci.">
        <title>A new Merluccius polli reference genome to investigate the effects of global change in West African waters.</title>
        <authorList>
            <person name="Mateo J.L."/>
            <person name="Blanco-Fernandez C."/>
            <person name="Garcia-Vazquez E."/>
            <person name="Machado-Schiaffino G."/>
        </authorList>
    </citation>
    <scope>NUCLEOTIDE SEQUENCE</scope>
    <source>
        <strain evidence="6">C29</strain>
        <tissue evidence="6">Fin</tissue>
    </source>
</reference>
<evidence type="ECO:0000256" key="1">
    <source>
        <dbReference type="ARBA" id="ARBA00004123"/>
    </source>
</evidence>
<keyword evidence="3" id="KW-0863">Zinc-finger</keyword>
<evidence type="ECO:0000313" key="6">
    <source>
        <dbReference type="EMBL" id="KAK0137706.1"/>
    </source>
</evidence>
<evidence type="ECO:0000313" key="7">
    <source>
        <dbReference type="Proteomes" id="UP001174136"/>
    </source>
</evidence>
<dbReference type="InterPro" id="IPR012337">
    <property type="entry name" value="RNaseH-like_sf"/>
</dbReference>
<accession>A0AA47NTA4</accession>